<dbReference type="OrthoDB" id="10494746at2759"/>
<evidence type="ECO:0000313" key="2">
    <source>
        <dbReference type="EMBL" id="KRX26015.1"/>
    </source>
</evidence>
<comment type="caution">
    <text evidence="2">The sequence shown here is derived from an EMBL/GenBank/DDBJ whole genome shotgun (WGS) entry which is preliminary data.</text>
</comment>
<protein>
    <submittedName>
        <fullName evidence="2">Uncharacterized protein</fullName>
    </submittedName>
</protein>
<sequence length="90" mass="10074">MFRTESHRPRRLDPTRADDAQRSRTEEQQYPRTAGPGSERPPAAATVDRCAPDNRCLRHCASCGSIKYPKKPPDGRARQMTIARSKGPKA</sequence>
<feature type="region of interest" description="Disordered" evidence="1">
    <location>
        <begin position="1"/>
        <end position="46"/>
    </location>
</feature>
<feature type="compositionally biased region" description="Basic and acidic residues" evidence="1">
    <location>
        <begin position="1"/>
        <end position="29"/>
    </location>
</feature>
<gene>
    <name evidence="2" type="ORF">T07_1413</name>
</gene>
<feature type="region of interest" description="Disordered" evidence="1">
    <location>
        <begin position="67"/>
        <end position="90"/>
    </location>
</feature>
<evidence type="ECO:0000256" key="1">
    <source>
        <dbReference type="SAM" id="MobiDB-lite"/>
    </source>
</evidence>
<accession>A0A0V0SGR1</accession>
<dbReference type="Proteomes" id="UP000054630">
    <property type="component" value="Unassembled WGS sequence"/>
</dbReference>
<name>A0A0V0SGR1_9BILA</name>
<keyword evidence="3" id="KW-1185">Reference proteome</keyword>
<evidence type="ECO:0000313" key="3">
    <source>
        <dbReference type="Proteomes" id="UP000054630"/>
    </source>
</evidence>
<dbReference type="EMBL" id="JYDL01000009">
    <property type="protein sequence ID" value="KRX26015.1"/>
    <property type="molecule type" value="Genomic_DNA"/>
</dbReference>
<proteinExistence type="predicted"/>
<organism evidence="2 3">
    <name type="scientific">Trichinella nelsoni</name>
    <dbReference type="NCBI Taxonomy" id="6336"/>
    <lineage>
        <taxon>Eukaryota</taxon>
        <taxon>Metazoa</taxon>
        <taxon>Ecdysozoa</taxon>
        <taxon>Nematoda</taxon>
        <taxon>Enoplea</taxon>
        <taxon>Dorylaimia</taxon>
        <taxon>Trichinellida</taxon>
        <taxon>Trichinellidae</taxon>
        <taxon>Trichinella</taxon>
    </lineage>
</organism>
<dbReference type="AlphaFoldDB" id="A0A0V0SGR1"/>
<reference evidence="2 3" key="1">
    <citation type="submission" date="2015-01" db="EMBL/GenBank/DDBJ databases">
        <title>Evolution of Trichinella species and genotypes.</title>
        <authorList>
            <person name="Korhonen P.K."/>
            <person name="Edoardo P."/>
            <person name="Giuseppe L.R."/>
            <person name="Gasser R.B."/>
        </authorList>
    </citation>
    <scope>NUCLEOTIDE SEQUENCE [LARGE SCALE GENOMIC DNA]</scope>
    <source>
        <strain evidence="2">ISS37</strain>
    </source>
</reference>